<evidence type="ECO:0000313" key="2">
    <source>
        <dbReference type="Proteomes" id="UP001529510"/>
    </source>
</evidence>
<feature type="non-terminal residue" evidence="1">
    <location>
        <position position="1"/>
    </location>
</feature>
<protein>
    <submittedName>
        <fullName evidence="1">Uncharacterized protein</fullName>
    </submittedName>
</protein>
<dbReference type="Proteomes" id="UP001529510">
    <property type="component" value="Unassembled WGS sequence"/>
</dbReference>
<sequence>NMGGAGVLYSQSLDQWEEVHCEGKFYTGQSLEQLQTLHTGRSLLSVVSVTKEGSLSTLL</sequence>
<gene>
    <name evidence="1" type="ORF">M9458_002991</name>
</gene>
<feature type="non-terminal residue" evidence="1">
    <location>
        <position position="59"/>
    </location>
</feature>
<evidence type="ECO:0000313" key="1">
    <source>
        <dbReference type="EMBL" id="KAL0199804.1"/>
    </source>
</evidence>
<accession>A0ABD0RMP4</accession>
<dbReference type="AlphaFoldDB" id="A0ABD0RMP4"/>
<comment type="caution">
    <text evidence="1">The sequence shown here is derived from an EMBL/GenBank/DDBJ whole genome shotgun (WGS) entry which is preliminary data.</text>
</comment>
<keyword evidence="2" id="KW-1185">Reference proteome</keyword>
<name>A0ABD0RMP4_CIRMR</name>
<reference evidence="1 2" key="1">
    <citation type="submission" date="2024-05" db="EMBL/GenBank/DDBJ databases">
        <title>Genome sequencing and assembly of Indian major carp, Cirrhinus mrigala (Hamilton, 1822).</title>
        <authorList>
            <person name="Mohindra V."/>
            <person name="Chowdhury L.M."/>
            <person name="Lal K."/>
            <person name="Jena J.K."/>
        </authorList>
    </citation>
    <scope>NUCLEOTIDE SEQUENCE [LARGE SCALE GENOMIC DNA]</scope>
    <source>
        <strain evidence="1">CM1030</strain>
        <tissue evidence="1">Blood</tissue>
    </source>
</reference>
<organism evidence="1 2">
    <name type="scientific">Cirrhinus mrigala</name>
    <name type="common">Mrigala</name>
    <dbReference type="NCBI Taxonomy" id="683832"/>
    <lineage>
        <taxon>Eukaryota</taxon>
        <taxon>Metazoa</taxon>
        <taxon>Chordata</taxon>
        <taxon>Craniata</taxon>
        <taxon>Vertebrata</taxon>
        <taxon>Euteleostomi</taxon>
        <taxon>Actinopterygii</taxon>
        <taxon>Neopterygii</taxon>
        <taxon>Teleostei</taxon>
        <taxon>Ostariophysi</taxon>
        <taxon>Cypriniformes</taxon>
        <taxon>Cyprinidae</taxon>
        <taxon>Labeoninae</taxon>
        <taxon>Labeonini</taxon>
        <taxon>Cirrhinus</taxon>
    </lineage>
</organism>
<proteinExistence type="predicted"/>
<dbReference type="EMBL" id="JAMKFB020000002">
    <property type="protein sequence ID" value="KAL0199804.1"/>
    <property type="molecule type" value="Genomic_DNA"/>
</dbReference>